<dbReference type="InterPro" id="IPR001343">
    <property type="entry name" value="Hemolysn_Ca-bd"/>
</dbReference>
<accession>A0ABV7DA82</accession>
<dbReference type="PANTHER" id="PTHR38340:SF1">
    <property type="entry name" value="S-LAYER PROTEIN"/>
    <property type="match status" value="1"/>
</dbReference>
<name>A0ABV7DA82_9HYPH</name>
<comment type="subcellular location">
    <subcellularLocation>
        <location evidence="1">Secreted</location>
    </subcellularLocation>
</comment>
<dbReference type="PRINTS" id="PR00313">
    <property type="entry name" value="CABNDNGRPT"/>
</dbReference>
<dbReference type="Pfam" id="PF00353">
    <property type="entry name" value="HemolysinCabind"/>
    <property type="match status" value="6"/>
</dbReference>
<keyword evidence="2" id="KW-0964">Secreted</keyword>
<dbReference type="InterPro" id="IPR011049">
    <property type="entry name" value="Serralysin-like_metalloprot_C"/>
</dbReference>
<dbReference type="PROSITE" id="PS00330">
    <property type="entry name" value="HEMOLYSIN_CALCIUM"/>
    <property type="match status" value="4"/>
</dbReference>
<dbReference type="RefSeq" id="WP_257313888.1">
    <property type="nucleotide sequence ID" value="NZ_JANFDG010000005.1"/>
</dbReference>
<evidence type="ECO:0000256" key="1">
    <source>
        <dbReference type="ARBA" id="ARBA00004613"/>
    </source>
</evidence>
<dbReference type="SUPFAM" id="SSF51120">
    <property type="entry name" value="beta-Roll"/>
    <property type="match status" value="4"/>
</dbReference>
<dbReference type="PANTHER" id="PTHR38340">
    <property type="entry name" value="S-LAYER PROTEIN"/>
    <property type="match status" value="1"/>
</dbReference>
<comment type="caution">
    <text evidence="3">The sequence shown here is derived from an EMBL/GenBank/DDBJ whole genome shotgun (WGS) entry which is preliminary data.</text>
</comment>
<sequence length="950" mass="97203">MPSIPATWRNDFIANLNVGSQFDPVITQLASGHFLVVWTDSNNSSVPGSPAGNDIIGRVFDVLGNAVTGEIRLNTRNTGDSEFNPTVTALADGGFVLAYDETGSFDDLNIETYSFNPTTLAVTQRFSAELFFDQGTSNPIDPTIASASATSVLAAYHTINADGSDNIVIRTYNPSTNAFGAEIQLLTGNTGTGEDASRPDVAALSNGNYAVAFVNQNPAGTPDELIVHVRNQAGAFVASATVAALDAGLSDPQVAALASGNFVVAYQRADGAGDISFRVYSNAGVALTGGGPFAAANGANAQNEPAVVGLADGSFIIAWDDDTTGQLMGARFGVSGQSVFSIGGPFVMDDTGGASITEIEMAAFADGRFSVTWNDGGDVRVKIMDTRDFVNSPPVYLPDRKQVGTIGNDVFTAAANAREVYGHDGNDTITEAGVTKKYFGGSGNDKLIVASTLDSDAHDGGSGIDTIDWSGSGVAGATFDLANGTASNALGSEKMIGFEHIIATNDADIIFGTPGENTITALGGNDKIEGGLSTDTIDAGAGNDVIVVRDGQFADNVDGRDGIDTYVLNYQNQKIKIDLAAGTLQVLTLAGAAFGPENTVNRVERVTGGAGDDVIAGDDVANVLAGQGGADTLSGRAGNDTLDGGTGVDALTGGSGNDIYVVDNTNDKVIEKAKEGSDLVKASVSFTLSGNVENLTLTGSTAINGIGNGLSNALVGNGARNTLAGGSGNDKIDGKGGADRLLGGKGNDAYVVDNKNDRIVEKAKEGSDLVKASVSFTLSGNVENLTLTGTKSIDGTGNGLSNKIVGNAGKNTLKGGAGHDTLQGGKGGDKLQGGLGADDLHGGSGADRFVFKSIKESTVGRSGRDTLDDFSHKQGDKVDLKAIDANTKAGGNQAFLFIGTEKFHKTAGELRYEKKGGDTFIHGDVNGNGSADFSIKIDASLNLTKGDFLL</sequence>
<gene>
    <name evidence="3" type="ORF">ACFOHH_01785</name>
</gene>
<reference evidence="4" key="1">
    <citation type="journal article" date="2019" name="Int. J. Syst. Evol. Microbiol.">
        <title>The Global Catalogue of Microorganisms (GCM) 10K type strain sequencing project: providing services to taxonomists for standard genome sequencing and annotation.</title>
        <authorList>
            <consortium name="The Broad Institute Genomics Platform"/>
            <consortium name="The Broad Institute Genome Sequencing Center for Infectious Disease"/>
            <person name="Wu L."/>
            <person name="Ma J."/>
        </authorList>
    </citation>
    <scope>NUCLEOTIDE SEQUENCE [LARGE SCALE GENOMIC DNA]</scope>
    <source>
        <strain evidence="4">KCTC 52677</strain>
    </source>
</reference>
<proteinExistence type="predicted"/>
<dbReference type="Proteomes" id="UP001595377">
    <property type="component" value="Unassembled WGS sequence"/>
</dbReference>
<dbReference type="InterPro" id="IPR050557">
    <property type="entry name" value="RTX_toxin/Mannuronan_C5-epim"/>
</dbReference>
<protein>
    <submittedName>
        <fullName evidence="3">Calcium-binding protein</fullName>
    </submittedName>
</protein>
<organism evidence="3 4">
    <name type="scientific">Shinella pollutisoli</name>
    <dbReference type="NCBI Taxonomy" id="2250594"/>
    <lineage>
        <taxon>Bacteria</taxon>
        <taxon>Pseudomonadati</taxon>
        <taxon>Pseudomonadota</taxon>
        <taxon>Alphaproteobacteria</taxon>
        <taxon>Hyphomicrobiales</taxon>
        <taxon>Rhizobiaceae</taxon>
        <taxon>Shinella</taxon>
    </lineage>
</organism>
<dbReference type="Gene3D" id="2.150.10.10">
    <property type="entry name" value="Serralysin-like metalloprotease, C-terminal"/>
    <property type="match status" value="3"/>
</dbReference>
<dbReference type="EMBL" id="JBHRSP010000002">
    <property type="protein sequence ID" value="MFC3071832.1"/>
    <property type="molecule type" value="Genomic_DNA"/>
</dbReference>
<keyword evidence="4" id="KW-1185">Reference proteome</keyword>
<evidence type="ECO:0000256" key="2">
    <source>
        <dbReference type="ARBA" id="ARBA00022525"/>
    </source>
</evidence>
<evidence type="ECO:0000313" key="3">
    <source>
        <dbReference type="EMBL" id="MFC3071832.1"/>
    </source>
</evidence>
<evidence type="ECO:0000313" key="4">
    <source>
        <dbReference type="Proteomes" id="UP001595377"/>
    </source>
</evidence>
<dbReference type="InterPro" id="IPR018511">
    <property type="entry name" value="Hemolysin-typ_Ca-bd_CS"/>
</dbReference>